<gene>
    <name evidence="2" type="ORF">H9702_05785</name>
</gene>
<evidence type="ECO:0000256" key="1">
    <source>
        <dbReference type="SAM" id="Phobius"/>
    </source>
</evidence>
<evidence type="ECO:0000313" key="2">
    <source>
        <dbReference type="EMBL" id="HJC36625.1"/>
    </source>
</evidence>
<reference evidence="2" key="1">
    <citation type="journal article" date="2021" name="PeerJ">
        <title>Extensive microbial diversity within the chicken gut microbiome revealed by metagenomics and culture.</title>
        <authorList>
            <person name="Gilroy R."/>
            <person name="Ravi A."/>
            <person name="Getino M."/>
            <person name="Pursley I."/>
            <person name="Horton D.L."/>
            <person name="Alikhan N.F."/>
            <person name="Baker D."/>
            <person name="Gharbi K."/>
            <person name="Hall N."/>
            <person name="Watson M."/>
            <person name="Adriaenssens E.M."/>
            <person name="Foster-Nyarko E."/>
            <person name="Jarju S."/>
            <person name="Secka A."/>
            <person name="Antonio M."/>
            <person name="Oren A."/>
            <person name="Chaudhuri R.R."/>
            <person name="La Ragione R."/>
            <person name="Hildebrand F."/>
            <person name="Pallen M.J."/>
        </authorList>
    </citation>
    <scope>NUCLEOTIDE SEQUENCE</scope>
    <source>
        <strain evidence="2">CHK187-11901</strain>
    </source>
</reference>
<keyword evidence="1" id="KW-0812">Transmembrane</keyword>
<sequence length="49" mass="5649">MITALWTFFSHGHGCVKLYRLINSLCLIFMGVFTAWFQHWYPAKVAQGG</sequence>
<protein>
    <submittedName>
        <fullName evidence="2">Uncharacterized protein</fullName>
    </submittedName>
</protein>
<keyword evidence="1" id="KW-0472">Membrane</keyword>
<evidence type="ECO:0000313" key="3">
    <source>
        <dbReference type="Proteomes" id="UP000823896"/>
    </source>
</evidence>
<dbReference type="AlphaFoldDB" id="A0A9D2NQD8"/>
<dbReference type="EMBL" id="DWWM01000037">
    <property type="protein sequence ID" value="HJC36625.1"/>
    <property type="molecule type" value="Genomic_DNA"/>
</dbReference>
<feature type="transmembrane region" description="Helical" evidence="1">
    <location>
        <begin position="21"/>
        <end position="41"/>
    </location>
</feature>
<keyword evidence="1" id="KW-1133">Transmembrane helix</keyword>
<name>A0A9D2NQD8_9FIRM</name>
<proteinExistence type="predicted"/>
<organism evidence="2 3">
    <name type="scientific">Candidatus Merdibacter merdavium</name>
    <dbReference type="NCBI Taxonomy" id="2838692"/>
    <lineage>
        <taxon>Bacteria</taxon>
        <taxon>Bacillati</taxon>
        <taxon>Bacillota</taxon>
        <taxon>Erysipelotrichia</taxon>
        <taxon>Erysipelotrichales</taxon>
        <taxon>Erysipelotrichaceae</taxon>
        <taxon>Merdibacter</taxon>
    </lineage>
</organism>
<reference evidence="2" key="2">
    <citation type="submission" date="2021-04" db="EMBL/GenBank/DDBJ databases">
        <authorList>
            <person name="Gilroy R."/>
        </authorList>
    </citation>
    <scope>NUCLEOTIDE SEQUENCE</scope>
    <source>
        <strain evidence="2">CHK187-11901</strain>
    </source>
</reference>
<accession>A0A9D2NQD8</accession>
<comment type="caution">
    <text evidence="2">The sequence shown here is derived from an EMBL/GenBank/DDBJ whole genome shotgun (WGS) entry which is preliminary data.</text>
</comment>
<dbReference type="Proteomes" id="UP000823896">
    <property type="component" value="Unassembled WGS sequence"/>
</dbReference>